<name>A0A512AMT0_9SPHN</name>
<evidence type="ECO:0000313" key="4">
    <source>
        <dbReference type="Proteomes" id="UP000321464"/>
    </source>
</evidence>
<feature type="region of interest" description="Disordered" evidence="1">
    <location>
        <begin position="126"/>
        <end position="145"/>
    </location>
</feature>
<comment type="caution">
    <text evidence="3">The sequence shown here is derived from an EMBL/GenBank/DDBJ whole genome shotgun (WGS) entry which is preliminary data.</text>
</comment>
<dbReference type="PANTHER" id="PTHR33993">
    <property type="entry name" value="GLYOXALASE-RELATED"/>
    <property type="match status" value="1"/>
</dbReference>
<evidence type="ECO:0000259" key="2">
    <source>
        <dbReference type="PROSITE" id="PS51819"/>
    </source>
</evidence>
<keyword evidence="4" id="KW-1185">Reference proteome</keyword>
<sequence>MATRRNVPFVWYELMTTDLDGAKAFYDAVVGWRIDGPGEQPGDDFYRMIMRADGGATGGALHLSPDMIAQGAHPAWVPYLYAADIDAKCAEILADGGHQLSGRMDIGEGSFAMVTDPQGMPFYLMQPNPPEDRPDAGSTSYDRTTPQHVSWNELVTPDLGAAKDFYARHFGFEFNRTMPMGELGDYCFIDFSGIDIGAAMQAPPDWPRKGWILYIRVADIDHAAAAVTSGGGQILSGPHEVPGGDRTLTGTDPQGASFALVGARGAA</sequence>
<dbReference type="PANTHER" id="PTHR33993:SF14">
    <property type="entry name" value="GB|AAF24581.1"/>
    <property type="match status" value="1"/>
</dbReference>
<reference evidence="3 4" key="1">
    <citation type="submission" date="2019-07" db="EMBL/GenBank/DDBJ databases">
        <title>Whole genome shotgun sequence of Novosphingobium sediminis NBRC 106119.</title>
        <authorList>
            <person name="Hosoyama A."/>
            <person name="Uohara A."/>
            <person name="Ohji S."/>
            <person name="Ichikawa N."/>
        </authorList>
    </citation>
    <scope>NUCLEOTIDE SEQUENCE [LARGE SCALE GENOMIC DNA]</scope>
    <source>
        <strain evidence="3 4">NBRC 106119</strain>
    </source>
</reference>
<gene>
    <name evidence="3" type="ORF">NSE01_27490</name>
</gene>
<dbReference type="SUPFAM" id="SSF54593">
    <property type="entry name" value="Glyoxalase/Bleomycin resistance protein/Dihydroxybiphenyl dioxygenase"/>
    <property type="match status" value="2"/>
</dbReference>
<dbReference type="CDD" id="cd07247">
    <property type="entry name" value="SgaA_N_like"/>
    <property type="match status" value="2"/>
</dbReference>
<dbReference type="InterPro" id="IPR004360">
    <property type="entry name" value="Glyas_Fos-R_dOase_dom"/>
</dbReference>
<evidence type="ECO:0000313" key="3">
    <source>
        <dbReference type="EMBL" id="GEO00917.1"/>
    </source>
</evidence>
<dbReference type="Gene3D" id="3.10.180.10">
    <property type="entry name" value="2,3-Dihydroxybiphenyl 1,2-Dioxygenase, domain 1"/>
    <property type="match status" value="2"/>
</dbReference>
<dbReference type="EMBL" id="BJYR01000018">
    <property type="protein sequence ID" value="GEO00917.1"/>
    <property type="molecule type" value="Genomic_DNA"/>
</dbReference>
<dbReference type="AlphaFoldDB" id="A0A512AMT0"/>
<protein>
    <submittedName>
        <fullName evidence="3">Glyoxalase</fullName>
    </submittedName>
</protein>
<dbReference type="InterPro" id="IPR029068">
    <property type="entry name" value="Glyas_Bleomycin-R_OHBP_Dase"/>
</dbReference>
<organism evidence="3 4">
    <name type="scientific">Novosphingobium sediminis</name>
    <dbReference type="NCBI Taxonomy" id="707214"/>
    <lineage>
        <taxon>Bacteria</taxon>
        <taxon>Pseudomonadati</taxon>
        <taxon>Pseudomonadota</taxon>
        <taxon>Alphaproteobacteria</taxon>
        <taxon>Sphingomonadales</taxon>
        <taxon>Sphingomonadaceae</taxon>
        <taxon>Novosphingobium</taxon>
    </lineage>
</organism>
<dbReference type="Proteomes" id="UP000321464">
    <property type="component" value="Unassembled WGS sequence"/>
</dbReference>
<dbReference type="InterPro" id="IPR052164">
    <property type="entry name" value="Anthracycline_SecMetBiosynth"/>
</dbReference>
<dbReference type="InterPro" id="IPR037523">
    <property type="entry name" value="VOC_core"/>
</dbReference>
<dbReference type="PROSITE" id="PS51819">
    <property type="entry name" value="VOC"/>
    <property type="match status" value="2"/>
</dbReference>
<evidence type="ECO:0000256" key="1">
    <source>
        <dbReference type="SAM" id="MobiDB-lite"/>
    </source>
</evidence>
<proteinExistence type="predicted"/>
<accession>A0A512AMT0</accession>
<dbReference type="RefSeq" id="WP_147160245.1">
    <property type="nucleotide sequence ID" value="NZ_BJYR01000018.1"/>
</dbReference>
<feature type="domain" description="VOC" evidence="2">
    <location>
        <begin position="148"/>
        <end position="263"/>
    </location>
</feature>
<dbReference type="Pfam" id="PF00903">
    <property type="entry name" value="Glyoxalase"/>
    <property type="match status" value="2"/>
</dbReference>
<feature type="domain" description="VOC" evidence="2">
    <location>
        <begin position="8"/>
        <end position="127"/>
    </location>
</feature>
<dbReference type="OrthoDB" id="9793039at2"/>